<dbReference type="PANTHER" id="PTHR43400">
    <property type="entry name" value="FUMARATE REDUCTASE"/>
    <property type="match status" value="1"/>
</dbReference>
<dbReference type="PANTHER" id="PTHR43400:SF10">
    <property type="entry name" value="3-OXOSTEROID 1-DEHYDROGENASE"/>
    <property type="match status" value="1"/>
</dbReference>
<evidence type="ECO:0000256" key="3">
    <source>
        <dbReference type="ARBA" id="ARBA00022827"/>
    </source>
</evidence>
<keyword evidence="4" id="KW-0560">Oxidoreductase</keyword>
<evidence type="ECO:0000313" key="7">
    <source>
        <dbReference type="Proteomes" id="UP000509367"/>
    </source>
</evidence>
<dbReference type="GO" id="GO:0008202">
    <property type="term" value="P:steroid metabolic process"/>
    <property type="evidence" value="ECO:0007669"/>
    <property type="project" value="UniProtKB-ARBA"/>
</dbReference>
<comment type="cofactor">
    <cofactor evidence="1">
        <name>FAD</name>
        <dbReference type="ChEBI" id="CHEBI:57692"/>
    </cofactor>
</comment>
<dbReference type="Gene3D" id="3.90.700.10">
    <property type="entry name" value="Succinate dehydrogenase/fumarate reductase flavoprotein, catalytic domain"/>
    <property type="match status" value="1"/>
</dbReference>
<dbReference type="SUPFAM" id="SSF56425">
    <property type="entry name" value="Succinate dehydrogenase/fumarate reductase flavoprotein, catalytic domain"/>
    <property type="match status" value="1"/>
</dbReference>
<dbReference type="GO" id="GO:0016491">
    <property type="term" value="F:oxidoreductase activity"/>
    <property type="evidence" value="ECO:0007669"/>
    <property type="project" value="UniProtKB-KW"/>
</dbReference>
<dbReference type="InterPro" id="IPR036188">
    <property type="entry name" value="FAD/NAD-bd_sf"/>
</dbReference>
<keyword evidence="3" id="KW-0274">FAD</keyword>
<gene>
    <name evidence="6" type="ORF">HTY61_11925</name>
</gene>
<dbReference type="Gene3D" id="3.50.50.60">
    <property type="entry name" value="FAD/NAD(P)-binding domain"/>
    <property type="match status" value="1"/>
</dbReference>
<dbReference type="Proteomes" id="UP000509367">
    <property type="component" value="Chromosome"/>
</dbReference>
<evidence type="ECO:0000256" key="4">
    <source>
        <dbReference type="ARBA" id="ARBA00023002"/>
    </source>
</evidence>
<proteinExistence type="predicted"/>
<organism evidence="6 7">
    <name type="scientific">Oricola thermophila</name>
    <dbReference type="NCBI Taxonomy" id="2742145"/>
    <lineage>
        <taxon>Bacteria</taxon>
        <taxon>Pseudomonadati</taxon>
        <taxon>Pseudomonadota</taxon>
        <taxon>Alphaproteobacteria</taxon>
        <taxon>Hyphomicrobiales</taxon>
        <taxon>Ahrensiaceae</taxon>
        <taxon>Oricola</taxon>
    </lineage>
</organism>
<evidence type="ECO:0000256" key="1">
    <source>
        <dbReference type="ARBA" id="ARBA00001974"/>
    </source>
</evidence>
<evidence type="ECO:0000313" key="6">
    <source>
        <dbReference type="EMBL" id="QKV19111.1"/>
    </source>
</evidence>
<keyword evidence="7" id="KW-1185">Reference proteome</keyword>
<dbReference type="InterPro" id="IPR050315">
    <property type="entry name" value="FAD-oxidoreductase_2"/>
</dbReference>
<evidence type="ECO:0000256" key="2">
    <source>
        <dbReference type="ARBA" id="ARBA00022630"/>
    </source>
</evidence>
<dbReference type="InterPro" id="IPR003953">
    <property type="entry name" value="FAD-dep_OxRdtase_2_FAD-bd"/>
</dbReference>
<dbReference type="AlphaFoldDB" id="A0A6N1VDM2"/>
<dbReference type="EMBL" id="CP054836">
    <property type="protein sequence ID" value="QKV19111.1"/>
    <property type="molecule type" value="Genomic_DNA"/>
</dbReference>
<protein>
    <submittedName>
        <fullName evidence="6">FAD-dependent oxidoreductase</fullName>
    </submittedName>
</protein>
<dbReference type="SUPFAM" id="SSF51905">
    <property type="entry name" value="FAD/NAD(P)-binding domain"/>
    <property type="match status" value="1"/>
</dbReference>
<evidence type="ECO:0000259" key="5">
    <source>
        <dbReference type="Pfam" id="PF00890"/>
    </source>
</evidence>
<sequence length="471" mass="49474">MVKFEDVDFEFQTDVVVVGAGACGLTAALAARDAGAEVFVLERDATPAGSTAMSQGLICAAGTKLQADAGIEDNADLFFDDIMARTRGTADPLVARVVANEAGPTIDWMIAAHGIPFELRASWSGFFGHSASRMHGTPSKTGTELVGALVRATENAGANIVCDALVDEIYARPDGTIRGVSFLRPDGGREFVGCRALVAATCGFGANTEMVRKYIPDFSAIAHYRYFGHEGNDGSGIRWGLELGAGTGSMNAFQGYGSLAMPQSIVVNYDMVMNGGFVVNLDGERFSDELADISGQAINVLSQRDGVGWMIFDERRHEQAKHLPEYRELDAIGAFKYADDLDCLASVTGLPADRLKQTVASVENAIATGQKCPFGRDFAGVTPLRPPYRAVRVTGALFHTQGGLLVDESARVLRPDGTPLPNFFAGGGAARGISGDGPSGYLPAAGLCTAVTLGRLAGRNAAVTGGSTDTR</sequence>
<keyword evidence="2" id="KW-0285">Flavoprotein</keyword>
<name>A0A6N1VDM2_9HYPH</name>
<dbReference type="InterPro" id="IPR027477">
    <property type="entry name" value="Succ_DH/fumarate_Rdtase_cat_sf"/>
</dbReference>
<dbReference type="Pfam" id="PF00890">
    <property type="entry name" value="FAD_binding_2"/>
    <property type="match status" value="1"/>
</dbReference>
<dbReference type="RefSeq" id="WP_175277003.1">
    <property type="nucleotide sequence ID" value="NZ_CP054836.1"/>
</dbReference>
<reference evidence="6 7" key="1">
    <citation type="submission" date="2020-06" db="EMBL/GenBank/DDBJ databases">
        <title>Oricola thermophila sp. nov. isolated from a tidal sediments.</title>
        <authorList>
            <person name="Kwon K.K."/>
            <person name="Yang S.-H."/>
            <person name="Park M.-J."/>
        </authorList>
    </citation>
    <scope>NUCLEOTIDE SEQUENCE [LARGE SCALE GENOMIC DNA]</scope>
    <source>
        <strain evidence="6 7">MEBiC13590</strain>
    </source>
</reference>
<feature type="domain" description="FAD-dependent oxidoreductase 2 FAD-binding" evidence="5">
    <location>
        <begin position="14"/>
        <end position="433"/>
    </location>
</feature>
<dbReference type="KEGG" id="orm:HTY61_11925"/>
<accession>A0A6N1VDM2</accession>